<evidence type="ECO:0000313" key="2">
    <source>
        <dbReference type="EMBL" id="RRT49307.1"/>
    </source>
</evidence>
<comment type="caution">
    <text evidence="2">The sequence shown here is derived from an EMBL/GenBank/DDBJ whole genome shotgun (WGS) entry which is preliminary data.</text>
</comment>
<sequence length="93" mass="9911">MPVTCFTYFFLFAPTELDKTRAGVAPAVEGSAADAGPISRSLAAATWKRKQLDQENEPPGARNGGGTSLDLQAHWRCSSTTASGEGRRTRGRV</sequence>
<dbReference type="Proteomes" id="UP000287651">
    <property type="component" value="Unassembled WGS sequence"/>
</dbReference>
<evidence type="ECO:0000256" key="1">
    <source>
        <dbReference type="SAM" id="MobiDB-lite"/>
    </source>
</evidence>
<evidence type="ECO:0000313" key="3">
    <source>
        <dbReference type="Proteomes" id="UP000287651"/>
    </source>
</evidence>
<proteinExistence type="predicted"/>
<accession>A0A426YC72</accession>
<reference evidence="2 3" key="1">
    <citation type="journal article" date="2014" name="Agronomy (Basel)">
        <title>A Draft Genome Sequence for Ensete ventricosum, the Drought-Tolerant Tree Against Hunger.</title>
        <authorList>
            <person name="Harrison J."/>
            <person name="Moore K.A."/>
            <person name="Paszkiewicz K."/>
            <person name="Jones T."/>
            <person name="Grant M."/>
            <person name="Ambacheew D."/>
            <person name="Muzemil S."/>
            <person name="Studholme D.J."/>
        </authorList>
    </citation>
    <scope>NUCLEOTIDE SEQUENCE [LARGE SCALE GENOMIC DNA]</scope>
</reference>
<protein>
    <submittedName>
        <fullName evidence="2">Uncharacterized protein</fullName>
    </submittedName>
</protein>
<name>A0A426YC72_ENSVE</name>
<gene>
    <name evidence="2" type="ORF">B296_00048631</name>
</gene>
<organism evidence="2 3">
    <name type="scientific">Ensete ventricosum</name>
    <name type="common">Abyssinian banana</name>
    <name type="synonym">Musa ensete</name>
    <dbReference type="NCBI Taxonomy" id="4639"/>
    <lineage>
        <taxon>Eukaryota</taxon>
        <taxon>Viridiplantae</taxon>
        <taxon>Streptophyta</taxon>
        <taxon>Embryophyta</taxon>
        <taxon>Tracheophyta</taxon>
        <taxon>Spermatophyta</taxon>
        <taxon>Magnoliopsida</taxon>
        <taxon>Liliopsida</taxon>
        <taxon>Zingiberales</taxon>
        <taxon>Musaceae</taxon>
        <taxon>Ensete</taxon>
    </lineage>
</organism>
<dbReference type="EMBL" id="AMZH03013421">
    <property type="protein sequence ID" value="RRT49307.1"/>
    <property type="molecule type" value="Genomic_DNA"/>
</dbReference>
<dbReference type="AlphaFoldDB" id="A0A426YC72"/>
<feature type="region of interest" description="Disordered" evidence="1">
    <location>
        <begin position="46"/>
        <end position="93"/>
    </location>
</feature>